<evidence type="ECO:0000259" key="1">
    <source>
        <dbReference type="Pfam" id="PF04324"/>
    </source>
</evidence>
<keyword evidence="3" id="KW-1185">Reference proteome</keyword>
<protein>
    <submittedName>
        <fullName evidence="2">(2Fe-2S)-binding protein</fullName>
    </submittedName>
</protein>
<dbReference type="EMBL" id="JAQIBD010000002">
    <property type="protein sequence ID" value="MDM5271739.1"/>
    <property type="molecule type" value="Genomic_DNA"/>
</dbReference>
<dbReference type="Proteomes" id="UP001169069">
    <property type="component" value="Unassembled WGS sequence"/>
</dbReference>
<dbReference type="Gene3D" id="1.10.10.1100">
    <property type="entry name" value="BFD-like [2Fe-2S]-binding domain"/>
    <property type="match status" value="1"/>
</dbReference>
<dbReference type="InterPro" id="IPR007419">
    <property type="entry name" value="BFD-like_2Fe2S-bd_dom"/>
</dbReference>
<evidence type="ECO:0000313" key="3">
    <source>
        <dbReference type="Proteomes" id="UP001169069"/>
    </source>
</evidence>
<gene>
    <name evidence="2" type="ORF">PGH07_06090</name>
</gene>
<comment type="caution">
    <text evidence="2">The sequence shown here is derived from an EMBL/GenBank/DDBJ whole genome shotgun (WGS) entry which is preliminary data.</text>
</comment>
<proteinExistence type="predicted"/>
<name>A0ABT7QY24_9BACT</name>
<dbReference type="InterPro" id="IPR041854">
    <property type="entry name" value="BFD-like_2Fe2S-bd_dom_sf"/>
</dbReference>
<dbReference type="RefSeq" id="WP_289413467.1">
    <property type="nucleotide sequence ID" value="NZ_JAQIBD010000002.1"/>
</dbReference>
<reference evidence="2" key="1">
    <citation type="submission" date="2023-01" db="EMBL/GenBank/DDBJ databases">
        <title>Sulfurovum sp. zt1-1 genome assembly.</title>
        <authorList>
            <person name="Wang J."/>
        </authorList>
    </citation>
    <scope>NUCLEOTIDE SEQUENCE</scope>
    <source>
        <strain evidence="2">Zt1-1</strain>
    </source>
</reference>
<feature type="domain" description="BFD-like [2Fe-2S]-binding" evidence="1">
    <location>
        <begin position="15"/>
        <end position="54"/>
    </location>
</feature>
<organism evidence="2 3">
    <name type="scientific">Sulfurovum zhangzhouensis</name>
    <dbReference type="NCBI Taxonomy" id="3019067"/>
    <lineage>
        <taxon>Bacteria</taxon>
        <taxon>Pseudomonadati</taxon>
        <taxon>Campylobacterota</taxon>
        <taxon>Epsilonproteobacteria</taxon>
        <taxon>Campylobacterales</taxon>
        <taxon>Sulfurovaceae</taxon>
        <taxon>Sulfurovum</taxon>
    </lineage>
</organism>
<dbReference type="Pfam" id="PF04324">
    <property type="entry name" value="Fer2_BFD"/>
    <property type="match status" value="1"/>
</dbReference>
<sequence length="79" mass="8612">MTKVEIEKLGDDYEVCYCMGTTLGEIIEAIKSGATTMEALKDRTEAGTLCGLCESCDIDEDEDREVHLDEIIAAYAQGS</sequence>
<accession>A0ABT7QY24</accession>
<evidence type="ECO:0000313" key="2">
    <source>
        <dbReference type="EMBL" id="MDM5271739.1"/>
    </source>
</evidence>